<accession>A0A080ZV65</accession>
<evidence type="ECO:0000313" key="2">
    <source>
        <dbReference type="EMBL" id="ETO70526.1"/>
    </source>
</evidence>
<gene>
    <name evidence="2" type="ORF">F444_13005</name>
</gene>
<sequence length="133" mass="15959">MLPKPRRTHVEYKRTELDQLLLESYKLETELTQLQGVYQAREQSDPSSKNQNIAKATKAHGYRLIEPRKTVARFVWEEIARHQLKDRWRAQTTNIELRDKLQTEYKLERQMVALLNRSMRAKLADIRVLDDRR</sequence>
<reference evidence="2 3" key="1">
    <citation type="submission" date="2013-11" db="EMBL/GenBank/DDBJ databases">
        <title>The Genome Sequence of Phytophthora parasitica P1976.</title>
        <authorList>
            <consortium name="The Broad Institute Genomics Platform"/>
            <person name="Russ C."/>
            <person name="Tyler B."/>
            <person name="Panabieres F."/>
            <person name="Shan W."/>
            <person name="Tripathy S."/>
            <person name="Grunwald N."/>
            <person name="Machado M."/>
            <person name="Johnson C.S."/>
            <person name="Walker B."/>
            <person name="Young S."/>
            <person name="Zeng Q."/>
            <person name="Gargeya S."/>
            <person name="Fitzgerald M."/>
            <person name="Haas B."/>
            <person name="Abouelleil A."/>
            <person name="Allen A.W."/>
            <person name="Alvarado L."/>
            <person name="Arachchi H.M."/>
            <person name="Berlin A.M."/>
            <person name="Chapman S.B."/>
            <person name="Gainer-Dewar J."/>
            <person name="Goldberg J."/>
            <person name="Griggs A."/>
            <person name="Gujja S."/>
            <person name="Hansen M."/>
            <person name="Howarth C."/>
            <person name="Imamovic A."/>
            <person name="Ireland A."/>
            <person name="Larimer J."/>
            <person name="McCowan C."/>
            <person name="Murphy C."/>
            <person name="Pearson M."/>
            <person name="Poon T.W."/>
            <person name="Priest M."/>
            <person name="Roberts A."/>
            <person name="Saif S."/>
            <person name="Shea T."/>
            <person name="Sisk P."/>
            <person name="Sykes S."/>
            <person name="Wortman J."/>
            <person name="Nusbaum C."/>
            <person name="Birren B."/>
        </authorList>
    </citation>
    <scope>NUCLEOTIDE SEQUENCE [LARGE SCALE GENOMIC DNA]</scope>
    <source>
        <strain evidence="2 3">P1976</strain>
    </source>
</reference>
<comment type="caution">
    <text evidence="2">The sequence shown here is derived from an EMBL/GenBank/DDBJ whole genome shotgun (WGS) entry which is preliminary data.</text>
</comment>
<feature type="compositionally biased region" description="Polar residues" evidence="1">
    <location>
        <begin position="45"/>
        <end position="54"/>
    </location>
</feature>
<organism evidence="2 3">
    <name type="scientific">Phytophthora nicotianae P1976</name>
    <dbReference type="NCBI Taxonomy" id="1317066"/>
    <lineage>
        <taxon>Eukaryota</taxon>
        <taxon>Sar</taxon>
        <taxon>Stramenopiles</taxon>
        <taxon>Oomycota</taxon>
        <taxon>Peronosporomycetes</taxon>
        <taxon>Peronosporales</taxon>
        <taxon>Peronosporaceae</taxon>
        <taxon>Phytophthora</taxon>
    </lineage>
</organism>
<name>A0A080ZV65_PHYNI</name>
<feature type="region of interest" description="Disordered" evidence="1">
    <location>
        <begin position="38"/>
        <end position="59"/>
    </location>
</feature>
<evidence type="ECO:0000313" key="3">
    <source>
        <dbReference type="Proteomes" id="UP000028582"/>
    </source>
</evidence>
<proteinExistence type="predicted"/>
<dbReference type="Proteomes" id="UP000028582">
    <property type="component" value="Unassembled WGS sequence"/>
</dbReference>
<evidence type="ECO:0000256" key="1">
    <source>
        <dbReference type="SAM" id="MobiDB-lite"/>
    </source>
</evidence>
<dbReference type="AlphaFoldDB" id="A0A080ZV65"/>
<protein>
    <submittedName>
        <fullName evidence="2">Uncharacterized protein</fullName>
    </submittedName>
</protein>
<dbReference type="EMBL" id="ANJA01002322">
    <property type="protein sequence ID" value="ETO70526.1"/>
    <property type="molecule type" value="Genomic_DNA"/>
</dbReference>